<evidence type="ECO:0000256" key="7">
    <source>
        <dbReference type="ARBA" id="ARBA00023136"/>
    </source>
</evidence>
<dbReference type="InterPro" id="IPR002549">
    <property type="entry name" value="AI-2E-like"/>
</dbReference>
<evidence type="ECO:0000313" key="10">
    <source>
        <dbReference type="EMBL" id="GIH00172.1"/>
    </source>
</evidence>
<sequence length="404" mass="42016">MGNAADRSDGYAGRPSQLLDRLPWLVRWAVLASACLLVLTAGAYVLAQIAIRLGPLSIALAATLFLAALFDPVASRLRRHRFPPALAALAAILLLLGLLGGAVLLIWRLTADQFSDLAQQLDQGLERTRDFLIGAFPISEQQLDRWTQQAVTGIQKSAPDPVSGAATVAEAVGGLLLVLVLLFFLLKDGRPMWRWVLGWIGEPARARTAAAGRAGWRTLGAYTRGTMMIAAIDAIGIGIALVILRVPLALPLAVITFLGGFVPIIGATVAGSIAVLVALAAKGPTTALLVLAAVIAVQQTEGNLLEPLIMKRQVRLHPVVVLLVVTAGTLLGGIVGAFVAVPIAAVLYNVVSTVAADRHARAGNADDQAEGQDAPRADGAPAGKTDEENEAGPTPGDAGRTDGC</sequence>
<evidence type="ECO:0000313" key="11">
    <source>
        <dbReference type="Proteomes" id="UP000621500"/>
    </source>
</evidence>
<evidence type="ECO:0000256" key="9">
    <source>
        <dbReference type="SAM" id="Phobius"/>
    </source>
</evidence>
<evidence type="ECO:0000256" key="6">
    <source>
        <dbReference type="ARBA" id="ARBA00022989"/>
    </source>
</evidence>
<dbReference type="RefSeq" id="WP_203861494.1">
    <property type="nucleotide sequence ID" value="NZ_BAAAZQ010000020.1"/>
</dbReference>
<feature type="region of interest" description="Disordered" evidence="8">
    <location>
        <begin position="362"/>
        <end position="404"/>
    </location>
</feature>
<evidence type="ECO:0000256" key="8">
    <source>
        <dbReference type="SAM" id="MobiDB-lite"/>
    </source>
</evidence>
<evidence type="ECO:0000256" key="5">
    <source>
        <dbReference type="ARBA" id="ARBA00022692"/>
    </source>
</evidence>
<proteinExistence type="inferred from homology"/>
<organism evidence="10 11">
    <name type="scientific">Plantactinospora mayteni</name>
    <dbReference type="NCBI Taxonomy" id="566021"/>
    <lineage>
        <taxon>Bacteria</taxon>
        <taxon>Bacillati</taxon>
        <taxon>Actinomycetota</taxon>
        <taxon>Actinomycetes</taxon>
        <taxon>Micromonosporales</taxon>
        <taxon>Micromonosporaceae</taxon>
        <taxon>Plantactinospora</taxon>
    </lineage>
</organism>
<evidence type="ECO:0000256" key="1">
    <source>
        <dbReference type="ARBA" id="ARBA00004651"/>
    </source>
</evidence>
<evidence type="ECO:0000256" key="3">
    <source>
        <dbReference type="ARBA" id="ARBA00022448"/>
    </source>
</evidence>
<feature type="transmembrane region" description="Helical" evidence="9">
    <location>
        <begin position="24"/>
        <end position="47"/>
    </location>
</feature>
<accession>A0ABQ4EZT7</accession>
<gene>
    <name evidence="10" type="ORF">Pma05_67440</name>
</gene>
<name>A0ABQ4EZT7_9ACTN</name>
<reference evidence="10 11" key="1">
    <citation type="submission" date="2021-01" db="EMBL/GenBank/DDBJ databases">
        <title>Whole genome shotgun sequence of Plantactinospora mayteni NBRC 109088.</title>
        <authorList>
            <person name="Komaki H."/>
            <person name="Tamura T."/>
        </authorList>
    </citation>
    <scope>NUCLEOTIDE SEQUENCE [LARGE SCALE GENOMIC DNA]</scope>
    <source>
        <strain evidence="10 11">NBRC 109088</strain>
    </source>
</reference>
<feature type="transmembrane region" description="Helical" evidence="9">
    <location>
        <begin position="252"/>
        <end position="279"/>
    </location>
</feature>
<keyword evidence="7 9" id="KW-0472">Membrane</keyword>
<keyword evidence="3" id="KW-0813">Transport</keyword>
<keyword evidence="4" id="KW-1003">Cell membrane</keyword>
<keyword evidence="5 9" id="KW-0812">Transmembrane</keyword>
<protein>
    <submittedName>
        <fullName evidence="10">AI-2E family transporter</fullName>
    </submittedName>
</protein>
<keyword evidence="11" id="KW-1185">Reference proteome</keyword>
<feature type="transmembrane region" description="Helical" evidence="9">
    <location>
        <begin position="53"/>
        <end position="74"/>
    </location>
</feature>
<evidence type="ECO:0000256" key="4">
    <source>
        <dbReference type="ARBA" id="ARBA00022475"/>
    </source>
</evidence>
<dbReference type="PANTHER" id="PTHR21716">
    <property type="entry name" value="TRANSMEMBRANE PROTEIN"/>
    <property type="match status" value="1"/>
</dbReference>
<comment type="subcellular location">
    <subcellularLocation>
        <location evidence="1">Cell membrane</location>
        <topology evidence="1">Multi-pass membrane protein</topology>
    </subcellularLocation>
</comment>
<feature type="transmembrane region" description="Helical" evidence="9">
    <location>
        <begin position="165"/>
        <end position="186"/>
    </location>
</feature>
<feature type="transmembrane region" description="Helical" evidence="9">
    <location>
        <begin position="319"/>
        <end position="348"/>
    </location>
</feature>
<dbReference type="Pfam" id="PF01594">
    <property type="entry name" value="AI-2E_transport"/>
    <property type="match status" value="1"/>
</dbReference>
<dbReference type="EMBL" id="BONX01000050">
    <property type="protein sequence ID" value="GIH00172.1"/>
    <property type="molecule type" value="Genomic_DNA"/>
</dbReference>
<keyword evidence="6 9" id="KW-1133">Transmembrane helix</keyword>
<comment type="similarity">
    <text evidence="2">Belongs to the autoinducer-2 exporter (AI-2E) (TC 2.A.86) family.</text>
</comment>
<dbReference type="Proteomes" id="UP000621500">
    <property type="component" value="Unassembled WGS sequence"/>
</dbReference>
<feature type="transmembrane region" description="Helical" evidence="9">
    <location>
        <begin position="227"/>
        <end position="246"/>
    </location>
</feature>
<evidence type="ECO:0000256" key="2">
    <source>
        <dbReference type="ARBA" id="ARBA00009773"/>
    </source>
</evidence>
<dbReference type="PANTHER" id="PTHR21716:SF53">
    <property type="entry name" value="PERMEASE PERM-RELATED"/>
    <property type="match status" value="1"/>
</dbReference>
<comment type="caution">
    <text evidence="10">The sequence shown here is derived from an EMBL/GenBank/DDBJ whole genome shotgun (WGS) entry which is preliminary data.</text>
</comment>
<feature type="transmembrane region" description="Helical" evidence="9">
    <location>
        <begin position="86"/>
        <end position="107"/>
    </location>
</feature>